<evidence type="ECO:0008006" key="3">
    <source>
        <dbReference type="Google" id="ProtNLM"/>
    </source>
</evidence>
<dbReference type="SUPFAM" id="SSF54427">
    <property type="entry name" value="NTF2-like"/>
    <property type="match status" value="1"/>
</dbReference>
<dbReference type="GO" id="GO:0030638">
    <property type="term" value="P:polyketide metabolic process"/>
    <property type="evidence" value="ECO:0007669"/>
    <property type="project" value="InterPro"/>
</dbReference>
<dbReference type="PANTHER" id="PTHR38436:SF1">
    <property type="entry name" value="ESTER CYCLASE"/>
    <property type="match status" value="1"/>
</dbReference>
<organism evidence="1 2">
    <name type="scientific">Thalassolituus oleivorans MIL-1</name>
    <dbReference type="NCBI Taxonomy" id="1298593"/>
    <lineage>
        <taxon>Bacteria</taxon>
        <taxon>Pseudomonadati</taxon>
        <taxon>Pseudomonadota</taxon>
        <taxon>Gammaproteobacteria</taxon>
        <taxon>Oceanospirillales</taxon>
        <taxon>Oceanospirillaceae</taxon>
        <taxon>Thalassolituus</taxon>
    </lineage>
</organism>
<keyword evidence="2" id="KW-1185">Reference proteome</keyword>
<dbReference type="KEGG" id="tol:TOL_3618"/>
<dbReference type="RefSeq" id="WP_015488702.1">
    <property type="nucleotide sequence ID" value="NC_020888.1"/>
</dbReference>
<dbReference type="EMBL" id="HF680312">
    <property type="protein sequence ID" value="CCU74002.1"/>
    <property type="molecule type" value="Genomic_DNA"/>
</dbReference>
<gene>
    <name evidence="1" type="ORF">TOL_3618</name>
</gene>
<accession>M5DVY5</accession>
<reference evidence="1 2" key="1">
    <citation type="journal article" date="2013" name="Genome Announc.">
        <title>Genome Sequence of Thalassolituus oleivorans MIL-1 (DSM 14913T).</title>
        <authorList>
            <person name="Golyshin P.N."/>
            <person name="Werner J."/>
            <person name="Chernikova T.N."/>
            <person name="Tran H."/>
            <person name="Ferrer M."/>
            <person name="Yakimov M.M."/>
            <person name="Teeling H."/>
            <person name="Golyshina O.V."/>
        </authorList>
    </citation>
    <scope>NUCLEOTIDE SEQUENCE [LARGE SCALE GENOMIC DNA]</scope>
    <source>
        <strain evidence="1 2">MIL-1</strain>
    </source>
</reference>
<evidence type="ECO:0000313" key="1">
    <source>
        <dbReference type="EMBL" id="CCU74002.1"/>
    </source>
</evidence>
<dbReference type="PANTHER" id="PTHR38436">
    <property type="entry name" value="POLYKETIDE CYCLASE SNOAL-LIKE DOMAIN"/>
    <property type="match status" value="1"/>
</dbReference>
<dbReference type="HOGENOM" id="CLU_100997_5_0_6"/>
<dbReference type="InterPro" id="IPR032710">
    <property type="entry name" value="NTF2-like_dom_sf"/>
</dbReference>
<proteinExistence type="predicted"/>
<dbReference type="Gene3D" id="3.10.450.50">
    <property type="match status" value="1"/>
</dbReference>
<sequence length="139" mass="15699">MDNKRLVRHFIDLTWNQGRHSIARSLLRRDFTYHASMIDEPMDFDGMVALINTIKAAMDDFSVSVEEILAEGDRVVTQSTFTGTLVRPLLGFEPSDRLLSLSAVTFWSIARGQIVDGQSQLDTAELARHIQRSSVRFTA</sequence>
<dbReference type="AlphaFoldDB" id="M5DVY5"/>
<protein>
    <recommendedName>
        <fullName evidence="3">Ester cyclase</fullName>
    </recommendedName>
</protein>
<dbReference type="Proteomes" id="UP000011866">
    <property type="component" value="Chromosome"/>
</dbReference>
<dbReference type="STRING" id="187493.CN03_00140"/>
<dbReference type="GeneID" id="79178316"/>
<dbReference type="eggNOG" id="COG5485">
    <property type="taxonomic scope" value="Bacteria"/>
</dbReference>
<dbReference type="Pfam" id="PF07366">
    <property type="entry name" value="SnoaL"/>
    <property type="match status" value="1"/>
</dbReference>
<dbReference type="InterPro" id="IPR009959">
    <property type="entry name" value="Cyclase_SnoaL-like"/>
</dbReference>
<evidence type="ECO:0000313" key="2">
    <source>
        <dbReference type="Proteomes" id="UP000011866"/>
    </source>
</evidence>
<name>M5DVY5_9GAMM</name>